<keyword evidence="2" id="KW-1185">Reference proteome</keyword>
<dbReference type="RefSeq" id="WP_408180822.1">
    <property type="nucleotide sequence ID" value="NZ_JAQQEZ010000038.1"/>
</dbReference>
<organism evidence="1 2">
    <name type="scientific">Paraburkholderia dipogonis</name>
    <dbReference type="NCBI Taxonomy" id="1211383"/>
    <lineage>
        <taxon>Bacteria</taxon>
        <taxon>Pseudomonadati</taxon>
        <taxon>Pseudomonadota</taxon>
        <taxon>Betaproteobacteria</taxon>
        <taxon>Burkholderiales</taxon>
        <taxon>Burkholderiaceae</taxon>
        <taxon>Paraburkholderia</taxon>
    </lineage>
</organism>
<gene>
    <name evidence="1" type="ORF">PQR57_35415</name>
</gene>
<comment type="caution">
    <text evidence="1">The sequence shown here is derived from an EMBL/GenBank/DDBJ whole genome shotgun (WGS) entry which is preliminary data.</text>
</comment>
<reference evidence="1 2" key="1">
    <citation type="journal article" date="2024" name="Chem. Sci.">
        <title>Discovery of megapolipeptins by genome mining of a Burkholderiales bacteria collection.</title>
        <authorList>
            <person name="Paulo B.S."/>
            <person name="Recchia M.J.J."/>
            <person name="Lee S."/>
            <person name="Fergusson C.H."/>
            <person name="Romanowski S.B."/>
            <person name="Hernandez A."/>
            <person name="Krull N."/>
            <person name="Liu D.Y."/>
            <person name="Cavanagh H."/>
            <person name="Bos A."/>
            <person name="Gray C.A."/>
            <person name="Murphy B.T."/>
            <person name="Linington R.G."/>
            <person name="Eustaquio A.S."/>
        </authorList>
    </citation>
    <scope>NUCLEOTIDE SEQUENCE [LARGE SCALE GENOMIC DNA]</scope>
    <source>
        <strain evidence="1 2">RL17-350-BIC-A</strain>
    </source>
</reference>
<dbReference type="Proteomes" id="UP001629230">
    <property type="component" value="Unassembled WGS sequence"/>
</dbReference>
<proteinExistence type="predicted"/>
<evidence type="ECO:0000313" key="1">
    <source>
        <dbReference type="EMBL" id="MFM0006263.1"/>
    </source>
</evidence>
<sequence>MAFQDKFRAFMFGLQAGVPACELAGEKVLLMKRAPLELETSLARWLLLHDDLVDRDSPACALRFDERGQMGITWLVWGRFLDWMGAQIDAGSAGRDGLHDVGHALREGMAAGTPASSLNGEPVLYIDAAPVELRAALRRWLAASAAGFARHDDSGRAALAWEGWEDFLGGVQATLSDALDVLEIAREHHSEGGA</sequence>
<name>A0ABW9B1W5_9BURK</name>
<evidence type="ECO:0000313" key="2">
    <source>
        <dbReference type="Proteomes" id="UP001629230"/>
    </source>
</evidence>
<protein>
    <submittedName>
        <fullName evidence="1">Uncharacterized protein</fullName>
    </submittedName>
</protein>
<accession>A0ABW9B1W5</accession>
<dbReference type="EMBL" id="JAQQEZ010000038">
    <property type="protein sequence ID" value="MFM0006263.1"/>
    <property type="molecule type" value="Genomic_DNA"/>
</dbReference>